<comment type="caution">
    <text evidence="1">The sequence shown here is derived from an EMBL/GenBank/DDBJ whole genome shotgun (WGS) entry which is preliminary data.</text>
</comment>
<proteinExistence type="predicted"/>
<dbReference type="EMBL" id="JARXVE010000001">
    <property type="protein sequence ID" value="MDH6194169.1"/>
    <property type="molecule type" value="Genomic_DNA"/>
</dbReference>
<gene>
    <name evidence="1" type="ORF">M2272_000790</name>
</gene>
<accession>A0ABT6KTX8</accession>
<name>A0ABT6KTX8_9MYCO</name>
<keyword evidence="2" id="KW-1185">Reference proteome</keyword>
<evidence type="ECO:0000313" key="1">
    <source>
        <dbReference type="EMBL" id="MDH6194169.1"/>
    </source>
</evidence>
<evidence type="ECO:0008006" key="3">
    <source>
        <dbReference type="Google" id="ProtNLM"/>
    </source>
</evidence>
<dbReference type="Proteomes" id="UP001160130">
    <property type="component" value="Unassembled WGS sequence"/>
</dbReference>
<organism evidence="1 2">
    <name type="scientific">Mycolicibacterium frederiksbergense</name>
    <dbReference type="NCBI Taxonomy" id="117567"/>
    <lineage>
        <taxon>Bacteria</taxon>
        <taxon>Bacillati</taxon>
        <taxon>Actinomycetota</taxon>
        <taxon>Actinomycetes</taxon>
        <taxon>Mycobacteriales</taxon>
        <taxon>Mycobacteriaceae</taxon>
        <taxon>Mycolicibacterium</taxon>
    </lineage>
</organism>
<reference evidence="1 2" key="1">
    <citation type="submission" date="2023-04" db="EMBL/GenBank/DDBJ databases">
        <title>Forest soil microbial communities from Buena Vista Peninsula, Colon Province, Panama.</title>
        <authorList>
            <person name="Bouskill N."/>
        </authorList>
    </citation>
    <scope>NUCLEOTIDE SEQUENCE [LARGE SCALE GENOMIC DNA]</scope>
    <source>
        <strain evidence="1 2">AC80</strain>
    </source>
</reference>
<evidence type="ECO:0000313" key="2">
    <source>
        <dbReference type="Proteomes" id="UP001160130"/>
    </source>
</evidence>
<sequence>MRSGLSHRAAVSFVDGIIRGEGPRWHGGRLWCTDGLAGRVYSVGRSVSGQFVVLAGLRFLRRGGFQRDTFRSLSTHSGCDVGRP</sequence>
<protein>
    <recommendedName>
        <fullName evidence="3">Transposase</fullName>
    </recommendedName>
</protein>